<dbReference type="EMBL" id="JAHFXF010000001">
    <property type="protein sequence ID" value="KAG9701317.1"/>
    <property type="molecule type" value="Genomic_DNA"/>
</dbReference>
<organism evidence="1 2">
    <name type="scientific">Aureobasidium melanogenum</name>
    <name type="common">Aureobasidium pullulans var. melanogenum</name>
    <dbReference type="NCBI Taxonomy" id="46634"/>
    <lineage>
        <taxon>Eukaryota</taxon>
        <taxon>Fungi</taxon>
        <taxon>Dikarya</taxon>
        <taxon>Ascomycota</taxon>
        <taxon>Pezizomycotina</taxon>
        <taxon>Dothideomycetes</taxon>
        <taxon>Dothideomycetidae</taxon>
        <taxon>Dothideales</taxon>
        <taxon>Saccotheciaceae</taxon>
        <taxon>Aureobasidium</taxon>
    </lineage>
</organism>
<accession>A0A9P8EYJ4</accession>
<dbReference type="Proteomes" id="UP000779574">
    <property type="component" value="Unassembled WGS sequence"/>
</dbReference>
<dbReference type="AlphaFoldDB" id="A0A9P8EYJ4"/>
<comment type="caution">
    <text evidence="1">The sequence shown here is derived from an EMBL/GenBank/DDBJ whole genome shotgun (WGS) entry which is preliminary data.</text>
</comment>
<evidence type="ECO:0000313" key="1">
    <source>
        <dbReference type="EMBL" id="KAG9701317.1"/>
    </source>
</evidence>
<reference evidence="1" key="2">
    <citation type="submission" date="2021-08" db="EMBL/GenBank/DDBJ databases">
        <authorList>
            <person name="Gostincar C."/>
            <person name="Sun X."/>
            <person name="Song Z."/>
            <person name="Gunde-Cimerman N."/>
        </authorList>
    </citation>
    <scope>NUCLEOTIDE SEQUENCE</scope>
    <source>
        <strain evidence="1">EXF-9911</strain>
    </source>
</reference>
<reference evidence="1" key="1">
    <citation type="journal article" date="2021" name="J Fungi (Basel)">
        <title>Virulence traits and population genomics of the black yeast Aureobasidium melanogenum.</title>
        <authorList>
            <person name="Cernosa A."/>
            <person name="Sun X."/>
            <person name="Gostincar C."/>
            <person name="Fang C."/>
            <person name="Gunde-Cimerman N."/>
            <person name="Song Z."/>
        </authorList>
    </citation>
    <scope>NUCLEOTIDE SEQUENCE</scope>
    <source>
        <strain evidence="1">EXF-9911</strain>
    </source>
</reference>
<feature type="non-terminal residue" evidence="1">
    <location>
        <position position="320"/>
    </location>
</feature>
<name>A0A9P8EYJ4_AURME</name>
<evidence type="ECO:0000313" key="2">
    <source>
        <dbReference type="Proteomes" id="UP000779574"/>
    </source>
</evidence>
<protein>
    <submittedName>
        <fullName evidence="1">Uncharacterized protein</fullName>
    </submittedName>
</protein>
<proteinExistence type="predicted"/>
<gene>
    <name evidence="1" type="ORF">KCU76_g44</name>
</gene>
<sequence>MVICFVASRSRTWNFNRYAVECFVCCGRETIGLGIFSRVASWSAVRALSGVFAQFLFRSSYTSDQVRIQLGQHAFAAFPVVSLHQSFKSVVKEEELTPKLTRPVRGSRKLVGKYFGGTYGARSVDVEPQGPAVMELKASLTLAEVLGMMGLVVVVLVVEMQDVLGHHIAAPENQLLGIAGQTPQWTDMMVCHSQPATTRHLHREMVFVQRPRSPREPSRATFSLLQRQAGCNLVAVSWGRIIVTPCWPLCLFFSALDHQPTRPILRYHPSARSAAAVEDERVFELFGRHIGLECSWLNADDGLSIYMAVVKILSISNINQ</sequence>